<name>A0A3L6SD58_PANMI</name>
<reference evidence="3" key="1">
    <citation type="journal article" date="2019" name="Nat. Commun.">
        <title>The genome of broomcorn millet.</title>
        <authorList>
            <person name="Zou C."/>
            <person name="Miki D."/>
            <person name="Li D."/>
            <person name="Tang Q."/>
            <person name="Xiao L."/>
            <person name="Rajput S."/>
            <person name="Deng P."/>
            <person name="Jia W."/>
            <person name="Huang R."/>
            <person name="Zhang M."/>
            <person name="Sun Y."/>
            <person name="Hu J."/>
            <person name="Fu X."/>
            <person name="Schnable P.S."/>
            <person name="Li F."/>
            <person name="Zhang H."/>
            <person name="Feng B."/>
            <person name="Zhu X."/>
            <person name="Liu R."/>
            <person name="Schnable J.C."/>
            <person name="Zhu J.-K."/>
            <person name="Zhang H."/>
        </authorList>
    </citation>
    <scope>NUCLEOTIDE SEQUENCE [LARGE SCALE GENOMIC DNA]</scope>
</reference>
<gene>
    <name evidence="2" type="ORF">C2845_PM02G17390</name>
</gene>
<evidence type="ECO:0000256" key="1">
    <source>
        <dbReference type="SAM" id="Phobius"/>
    </source>
</evidence>
<dbReference type="AlphaFoldDB" id="A0A3L6SD58"/>
<comment type="caution">
    <text evidence="2">The sequence shown here is derived from an EMBL/GenBank/DDBJ whole genome shotgun (WGS) entry which is preliminary data.</text>
</comment>
<evidence type="ECO:0000313" key="2">
    <source>
        <dbReference type="EMBL" id="RLN18888.1"/>
    </source>
</evidence>
<evidence type="ECO:0000313" key="3">
    <source>
        <dbReference type="Proteomes" id="UP000275267"/>
    </source>
</evidence>
<feature type="transmembrane region" description="Helical" evidence="1">
    <location>
        <begin position="41"/>
        <end position="64"/>
    </location>
</feature>
<proteinExistence type="predicted"/>
<accession>A0A3L6SD58</accession>
<sequence>MLASAVGSVVGCVFLMVSMVMVVQIRLGTLGCASNRAAAKAAAGLVGLVTTALAVYVGTVFYTFTH</sequence>
<protein>
    <submittedName>
        <fullName evidence="2">Uncharacterized protein</fullName>
    </submittedName>
</protein>
<organism evidence="2 3">
    <name type="scientific">Panicum miliaceum</name>
    <name type="common">Proso millet</name>
    <name type="synonym">Broomcorn millet</name>
    <dbReference type="NCBI Taxonomy" id="4540"/>
    <lineage>
        <taxon>Eukaryota</taxon>
        <taxon>Viridiplantae</taxon>
        <taxon>Streptophyta</taxon>
        <taxon>Embryophyta</taxon>
        <taxon>Tracheophyta</taxon>
        <taxon>Spermatophyta</taxon>
        <taxon>Magnoliopsida</taxon>
        <taxon>Liliopsida</taxon>
        <taxon>Poales</taxon>
        <taxon>Poaceae</taxon>
        <taxon>PACMAD clade</taxon>
        <taxon>Panicoideae</taxon>
        <taxon>Panicodae</taxon>
        <taxon>Paniceae</taxon>
        <taxon>Panicinae</taxon>
        <taxon>Panicum</taxon>
        <taxon>Panicum sect. Panicum</taxon>
    </lineage>
</organism>
<dbReference type="PANTHER" id="PTHR33430">
    <property type="entry name" value="MATERNAL EFFECT EMBRYO ARREST PROTEIN"/>
    <property type="match status" value="1"/>
</dbReference>
<dbReference type="PANTHER" id="PTHR33430:SF6">
    <property type="entry name" value="MATERNAL EFFECT EMBRYO ARREST PROTEIN"/>
    <property type="match status" value="1"/>
</dbReference>
<dbReference type="STRING" id="4540.A0A3L6SD58"/>
<keyword evidence="1" id="KW-1133">Transmembrane helix</keyword>
<keyword evidence="3" id="KW-1185">Reference proteome</keyword>
<dbReference type="Proteomes" id="UP000275267">
    <property type="component" value="Unassembled WGS sequence"/>
</dbReference>
<dbReference type="EMBL" id="PQIB02000005">
    <property type="protein sequence ID" value="RLN18888.1"/>
    <property type="molecule type" value="Genomic_DNA"/>
</dbReference>
<feature type="transmembrane region" description="Helical" evidence="1">
    <location>
        <begin position="6"/>
        <end position="29"/>
    </location>
</feature>
<keyword evidence="1" id="KW-0472">Membrane</keyword>
<dbReference type="OrthoDB" id="666653at2759"/>
<keyword evidence="1" id="KW-0812">Transmembrane</keyword>